<accession>A0A6M3LFZ5</accession>
<gene>
    <name evidence="1" type="ORF">MM415B03221_0006</name>
</gene>
<reference evidence="1" key="1">
    <citation type="submission" date="2020-03" db="EMBL/GenBank/DDBJ databases">
        <title>The deep terrestrial virosphere.</title>
        <authorList>
            <person name="Holmfeldt K."/>
            <person name="Nilsson E."/>
            <person name="Simone D."/>
            <person name="Lopez-Fernandez M."/>
            <person name="Wu X."/>
            <person name="de Brujin I."/>
            <person name="Lundin D."/>
            <person name="Andersson A."/>
            <person name="Bertilsson S."/>
            <person name="Dopson M."/>
        </authorList>
    </citation>
    <scope>NUCLEOTIDE SEQUENCE</scope>
    <source>
        <strain evidence="1">MM415B03221</strain>
    </source>
</reference>
<sequence>MDGRYLPKLWLANMLWLKKHRDPDWYDRKYLTELSRQGLPHPSKPHGWFVGQYQQQGMYWLPGKTYASPP</sequence>
<proteinExistence type="predicted"/>
<dbReference type="EMBL" id="MT143027">
    <property type="protein sequence ID" value="QJA91968.1"/>
    <property type="molecule type" value="Genomic_DNA"/>
</dbReference>
<name>A0A6M3LFZ5_9ZZZZ</name>
<organism evidence="1">
    <name type="scientific">viral metagenome</name>
    <dbReference type="NCBI Taxonomy" id="1070528"/>
    <lineage>
        <taxon>unclassified sequences</taxon>
        <taxon>metagenomes</taxon>
        <taxon>organismal metagenomes</taxon>
    </lineage>
</organism>
<dbReference type="AlphaFoldDB" id="A0A6M3LFZ5"/>
<evidence type="ECO:0000313" key="1">
    <source>
        <dbReference type="EMBL" id="QJA91968.1"/>
    </source>
</evidence>
<protein>
    <submittedName>
        <fullName evidence="1">Uncharacterized protein</fullName>
    </submittedName>
</protein>